<organism evidence="1 2">
    <name type="scientific">Aeromonas schubertii</name>
    <dbReference type="NCBI Taxonomy" id="652"/>
    <lineage>
        <taxon>Bacteria</taxon>
        <taxon>Pseudomonadati</taxon>
        <taxon>Pseudomonadota</taxon>
        <taxon>Gammaproteobacteria</taxon>
        <taxon>Aeromonadales</taxon>
        <taxon>Aeromonadaceae</taxon>
        <taxon>Aeromonas</taxon>
    </lineage>
</organism>
<proteinExistence type="predicted"/>
<reference evidence="1 2" key="2">
    <citation type="journal article" date="2016" name="Genome Announc.">
        <title>Complete Genome Sequence of the Highly Virulent Aeromonas schubertii Strain WL1483, Isolated from Diseased Snakehead Fish (Channa argus) in China.</title>
        <authorList>
            <person name="Liu L."/>
            <person name="Li N."/>
            <person name="Zhang D."/>
            <person name="Fu X."/>
            <person name="Shi C."/>
            <person name="Lin Q."/>
            <person name="Hao G."/>
        </authorList>
    </citation>
    <scope>NUCLEOTIDE SEQUENCE [LARGE SCALE GENOMIC DNA]</scope>
    <source>
        <strain evidence="1 2">WL1483</strain>
    </source>
</reference>
<dbReference type="KEGG" id="asr:WL1483_518"/>
<protein>
    <submittedName>
        <fullName evidence="1">Uncharacterized protein</fullName>
    </submittedName>
</protein>
<sequence>MSRVRYCLLSDSYCSCSICQLKTKAIFFIVPAISKNIFFFLQARRDKHIIELFYLFRTVIHADDKII</sequence>
<name>A0A0S2SE23_9GAMM</name>
<dbReference type="AlphaFoldDB" id="A0A0S2SE23"/>
<evidence type="ECO:0000313" key="2">
    <source>
        <dbReference type="Proteomes" id="UP000058114"/>
    </source>
</evidence>
<dbReference type="EMBL" id="CP013067">
    <property type="protein sequence ID" value="ALP39937.1"/>
    <property type="molecule type" value="Genomic_DNA"/>
</dbReference>
<dbReference type="Proteomes" id="UP000058114">
    <property type="component" value="Chromosome"/>
</dbReference>
<gene>
    <name evidence="1" type="ORF">WL1483_518</name>
</gene>
<evidence type="ECO:0000313" key="1">
    <source>
        <dbReference type="EMBL" id="ALP39937.1"/>
    </source>
</evidence>
<reference evidence="2" key="1">
    <citation type="submission" date="2015-10" db="EMBL/GenBank/DDBJ databases">
        <title>Complete Genome Sequence of Aeromonas schubertii strain WL1483.</title>
        <authorList>
            <person name="Liu L."/>
        </authorList>
    </citation>
    <scope>NUCLEOTIDE SEQUENCE [LARGE SCALE GENOMIC DNA]</scope>
    <source>
        <strain evidence="2">WL1483</strain>
    </source>
</reference>
<accession>A0A0S2SE23</accession>